<reference evidence="2" key="1">
    <citation type="submission" date="2022-04" db="EMBL/GenBank/DDBJ databases">
        <title>Roseomonas acroporae sp. nov., isolated from coral Acropora digitifera.</title>
        <authorList>
            <person name="Sun H."/>
        </authorList>
    </citation>
    <scope>NUCLEOTIDE SEQUENCE</scope>
    <source>
        <strain evidence="2">NAR14</strain>
    </source>
</reference>
<dbReference type="RefSeq" id="WP_248666228.1">
    <property type="nucleotide sequence ID" value="NZ_JALPRX010000024.1"/>
</dbReference>
<accession>A0A9X1Y6L2</accession>
<dbReference type="Gene3D" id="1.10.10.10">
    <property type="entry name" value="Winged helix-like DNA-binding domain superfamily/Winged helix DNA-binding domain"/>
    <property type="match status" value="1"/>
</dbReference>
<dbReference type="InterPro" id="IPR036866">
    <property type="entry name" value="RibonucZ/Hydroxyglut_hydro"/>
</dbReference>
<dbReference type="Proteomes" id="UP001139516">
    <property type="component" value="Unassembled WGS sequence"/>
</dbReference>
<protein>
    <submittedName>
        <fullName evidence="2">MBL fold metallo-hydrolase</fullName>
    </submittedName>
</protein>
<dbReference type="Gene3D" id="3.60.15.10">
    <property type="entry name" value="Ribonuclease Z/Hydroxyacylglutathione hydrolase-like"/>
    <property type="match status" value="1"/>
</dbReference>
<dbReference type="AlphaFoldDB" id="A0A9X1Y6L2"/>
<evidence type="ECO:0000259" key="1">
    <source>
        <dbReference type="SMART" id="SM00849"/>
    </source>
</evidence>
<dbReference type="PANTHER" id="PTHR23131:SF4">
    <property type="entry name" value="METALLO-BETA-LACTAMASE SUPERFAMILY POTEIN"/>
    <property type="match status" value="1"/>
</dbReference>
<dbReference type="InterPro" id="IPR001279">
    <property type="entry name" value="Metallo-B-lactamas"/>
</dbReference>
<evidence type="ECO:0000313" key="3">
    <source>
        <dbReference type="Proteomes" id="UP001139516"/>
    </source>
</evidence>
<evidence type="ECO:0000313" key="2">
    <source>
        <dbReference type="EMBL" id="MCK8784102.1"/>
    </source>
</evidence>
<dbReference type="PANTHER" id="PTHR23131">
    <property type="entry name" value="ENDORIBONUCLEASE LACTB2"/>
    <property type="match status" value="1"/>
</dbReference>
<dbReference type="SUPFAM" id="SSF56281">
    <property type="entry name" value="Metallo-hydrolase/oxidoreductase"/>
    <property type="match status" value="1"/>
</dbReference>
<dbReference type="EMBL" id="JALPRX010000024">
    <property type="protein sequence ID" value="MCK8784102.1"/>
    <property type="molecule type" value="Genomic_DNA"/>
</dbReference>
<organism evidence="2 3">
    <name type="scientific">Roseomonas acroporae</name>
    <dbReference type="NCBI Taxonomy" id="2937791"/>
    <lineage>
        <taxon>Bacteria</taxon>
        <taxon>Pseudomonadati</taxon>
        <taxon>Pseudomonadota</taxon>
        <taxon>Alphaproteobacteria</taxon>
        <taxon>Acetobacterales</taxon>
        <taxon>Roseomonadaceae</taxon>
        <taxon>Roseomonas</taxon>
    </lineage>
</organism>
<feature type="domain" description="Metallo-beta-lactamase" evidence="1">
    <location>
        <begin position="37"/>
        <end position="253"/>
    </location>
</feature>
<dbReference type="InterPro" id="IPR050662">
    <property type="entry name" value="Sec-metab_biosynth-thioest"/>
</dbReference>
<dbReference type="InterPro" id="IPR036388">
    <property type="entry name" value="WH-like_DNA-bd_sf"/>
</dbReference>
<name>A0A9X1Y6L2_9PROT</name>
<dbReference type="SMART" id="SM00849">
    <property type="entry name" value="Lactamase_B"/>
    <property type="match status" value="1"/>
</dbReference>
<keyword evidence="3" id="KW-1185">Reference proteome</keyword>
<dbReference type="Pfam" id="PF21221">
    <property type="entry name" value="B_lactamase-like_C"/>
    <property type="match status" value="1"/>
</dbReference>
<dbReference type="Pfam" id="PF00753">
    <property type="entry name" value="Lactamase_B"/>
    <property type="match status" value="1"/>
</dbReference>
<gene>
    <name evidence="2" type="ORF">M0638_06890</name>
</gene>
<dbReference type="InterPro" id="IPR048933">
    <property type="entry name" value="B_lactamase-like_C"/>
</dbReference>
<sequence length="341" mass="37688">MNAIAPLPLDIPAPGELREVRPGLHWARMPLPFPPTHVNVWLLEDGEGWLLVDTAVRNEATTALWEDLFGTRLGGRPVTRVLITHFHPDHMGLAGWMCARWRAPLLMSRTEWLQSRWLSLDTEEAMLTHQAAFYRRAGCGQDYLDYLTGRGALYARSVSPIPRAYQRLVAGATLRVGGRDWGIRTGSGHAPEMVCLHSPDLGVLISADQILPRITPYVGVQAGEPEADPLGEFLTSNDRFRDLPADTLVLPSHGEPFHGLHARIDALAAHHAERLARLLDACAQPLTGLEATRALFRRPLDERQLGFGIGETLAHLNRLAHEGLIVSEPGADGLTRYRRAG</sequence>
<proteinExistence type="predicted"/>
<comment type="caution">
    <text evidence="2">The sequence shown here is derived from an EMBL/GenBank/DDBJ whole genome shotgun (WGS) entry which is preliminary data.</text>
</comment>